<dbReference type="GeneID" id="19526033"/>
<keyword evidence="2" id="KW-1185">Reference proteome</keyword>
<accession>A0A024B1J5</accession>
<protein>
    <submittedName>
        <fullName evidence="1">Uncharacterized protein</fullName>
    </submittedName>
</protein>
<sequence length="147" mass="16524">MDKLISIVSNGVHGADKDKLNIEYYHNSERVTFSVIEDIGNMHPYEKSTKLNHKQLEKFIYKLTKTTEKFREKLDDDTQVRGAISVKERFVKKNSRASLSVWASGGEIGVGVNPNNATCAVMFMTVDKAEDLTMQLIELAELLEGGN</sequence>
<dbReference type="RefSeq" id="YP_009036482.1">
    <property type="nucleotide sequence ID" value="NC_024213.1"/>
</dbReference>
<reference evidence="2" key="1">
    <citation type="submission" date="2014-09" db="EMBL/GenBank/DDBJ databases">
        <authorList>
            <person name="Sauder A.B."/>
            <person name="McKenzie Q.R."/>
            <person name="Temple L.M."/>
            <person name="Alexis B.K."/>
            <person name="Al-Atrache Z."/>
            <person name="Lewis L.O."/>
            <person name="Loesser-Casey K.E."/>
            <person name="Mitchell K.J."/>
        </authorList>
    </citation>
    <scope>NUCLEOTIDE SEQUENCE [LARGE SCALE GENOMIC DNA]</scope>
</reference>
<proteinExistence type="predicted"/>
<dbReference type="KEGG" id="vg:19526033"/>
<organism evidence="1 2">
    <name type="scientific">Bacillus phage Hakuna</name>
    <dbReference type="NCBI Taxonomy" id="1486659"/>
    <lineage>
        <taxon>Viruses</taxon>
        <taxon>Duplodnaviria</taxon>
        <taxon>Heunggongvirae</taxon>
        <taxon>Uroviricota</taxon>
        <taxon>Caudoviricetes</taxon>
        <taxon>Herelleviridae</taxon>
        <taxon>Bastillevirinae</taxon>
        <taxon>Wphvirus</taxon>
        <taxon>Wphvirus hakuna</taxon>
    </lineage>
</organism>
<name>A0A024B1J5_9CAUD</name>
<evidence type="ECO:0000313" key="1">
    <source>
        <dbReference type="EMBL" id="AHZ10051.1"/>
    </source>
</evidence>
<evidence type="ECO:0000313" key="2">
    <source>
        <dbReference type="Proteomes" id="UP000026900"/>
    </source>
</evidence>
<dbReference type="Proteomes" id="UP000026900">
    <property type="component" value="Segment"/>
</dbReference>
<dbReference type="EMBL" id="KJ489399">
    <property type="protein sequence ID" value="AHZ10051.1"/>
    <property type="molecule type" value="Genomic_DNA"/>
</dbReference>